<proteinExistence type="predicted"/>
<evidence type="ECO:0000313" key="2">
    <source>
        <dbReference type="Proteomes" id="UP000807469"/>
    </source>
</evidence>
<accession>A0A9P6CSK1</accession>
<dbReference type="Proteomes" id="UP000807469">
    <property type="component" value="Unassembled WGS sequence"/>
</dbReference>
<keyword evidence="2" id="KW-1185">Reference proteome</keyword>
<organism evidence="1 2">
    <name type="scientific">Pholiota conissans</name>
    <dbReference type="NCBI Taxonomy" id="109636"/>
    <lineage>
        <taxon>Eukaryota</taxon>
        <taxon>Fungi</taxon>
        <taxon>Dikarya</taxon>
        <taxon>Basidiomycota</taxon>
        <taxon>Agaricomycotina</taxon>
        <taxon>Agaricomycetes</taxon>
        <taxon>Agaricomycetidae</taxon>
        <taxon>Agaricales</taxon>
        <taxon>Agaricineae</taxon>
        <taxon>Strophariaceae</taxon>
        <taxon>Pholiota</taxon>
    </lineage>
</organism>
<gene>
    <name evidence="1" type="ORF">BDN70DRAFT_901932</name>
</gene>
<name>A0A9P6CSK1_9AGAR</name>
<protein>
    <submittedName>
        <fullName evidence="1">Uncharacterized protein</fullName>
    </submittedName>
</protein>
<dbReference type="EMBL" id="MU155887">
    <property type="protein sequence ID" value="KAF9470663.1"/>
    <property type="molecule type" value="Genomic_DNA"/>
</dbReference>
<reference evidence="1" key="1">
    <citation type="submission" date="2020-11" db="EMBL/GenBank/DDBJ databases">
        <authorList>
            <consortium name="DOE Joint Genome Institute"/>
            <person name="Ahrendt S."/>
            <person name="Riley R."/>
            <person name="Andreopoulos W."/>
            <person name="Labutti K."/>
            <person name="Pangilinan J."/>
            <person name="Ruiz-Duenas F.J."/>
            <person name="Barrasa J.M."/>
            <person name="Sanchez-Garcia M."/>
            <person name="Camarero S."/>
            <person name="Miyauchi S."/>
            <person name="Serrano A."/>
            <person name="Linde D."/>
            <person name="Babiker R."/>
            <person name="Drula E."/>
            <person name="Ayuso-Fernandez I."/>
            <person name="Pacheco R."/>
            <person name="Padilla G."/>
            <person name="Ferreira P."/>
            <person name="Barriuso J."/>
            <person name="Kellner H."/>
            <person name="Castanera R."/>
            <person name="Alfaro M."/>
            <person name="Ramirez L."/>
            <person name="Pisabarro A.G."/>
            <person name="Kuo A."/>
            <person name="Tritt A."/>
            <person name="Lipzen A."/>
            <person name="He G."/>
            <person name="Yan M."/>
            <person name="Ng V."/>
            <person name="Cullen D."/>
            <person name="Martin F."/>
            <person name="Rosso M.-N."/>
            <person name="Henrissat B."/>
            <person name="Hibbett D."/>
            <person name="Martinez A.T."/>
            <person name="Grigoriev I.V."/>
        </authorList>
    </citation>
    <scope>NUCLEOTIDE SEQUENCE</scope>
    <source>
        <strain evidence="1">CIRM-BRFM 674</strain>
    </source>
</reference>
<sequence length="208" mass="23247">MTETVTATINGWWGIVEEGLGRQTMDERKRSGWCERRRGDSNEGEYEDGGCAKAGGPGSMRVRGGGCEQGIAPCSRLVPSFAAMPFPLRVHLVRIGPPSSISLRLLTLVSCTYHSQVEQGERKQNEGRASRHGCIRTQVVREYASADHEQMRVFTTHVLGKGCEAVDQYGNSFRKWKVQQSVIQTARDASIHSHLFPTIFLMYFHYAI</sequence>
<comment type="caution">
    <text evidence="1">The sequence shown here is derived from an EMBL/GenBank/DDBJ whole genome shotgun (WGS) entry which is preliminary data.</text>
</comment>
<dbReference type="AlphaFoldDB" id="A0A9P6CSK1"/>
<evidence type="ECO:0000313" key="1">
    <source>
        <dbReference type="EMBL" id="KAF9470663.1"/>
    </source>
</evidence>